<dbReference type="Proteomes" id="UP000181997">
    <property type="component" value="Unassembled WGS sequence"/>
</dbReference>
<accession>A0A0V8HJK0</accession>
<reference evidence="2" key="1">
    <citation type="submission" date="2016-08" db="EMBL/GenBank/DDBJ databases">
        <authorList>
            <person name="Varghese N."/>
            <person name="Submissions Spin"/>
        </authorList>
    </citation>
    <scope>NUCLEOTIDE SEQUENCE [LARGE SCALE GENOMIC DNA]</scope>
    <source>
        <strain evidence="2">SGD-1123</strain>
    </source>
</reference>
<evidence type="ECO:0000313" key="1">
    <source>
        <dbReference type="EMBL" id="SCC08460.1"/>
    </source>
</evidence>
<dbReference type="AlphaFoldDB" id="A0A0V8HJK0"/>
<name>A0A0V8HJK0_9BACI</name>
<evidence type="ECO:0000313" key="2">
    <source>
        <dbReference type="Proteomes" id="UP000181997"/>
    </source>
</evidence>
<protein>
    <submittedName>
        <fullName evidence="1">Uncharacterized protein</fullName>
    </submittedName>
</protein>
<sequence length="59" mass="7123">MDTHRSKKISKLYRKMITSEKTKAFLIYKGLDEKTKEELHTFMKDMNSPHYEMLIDKTI</sequence>
<dbReference type="OrthoDB" id="2971628at2"/>
<dbReference type="EMBL" id="FMAU01000002">
    <property type="protein sequence ID" value="SCC08460.1"/>
    <property type="molecule type" value="Genomic_DNA"/>
</dbReference>
<proteinExistence type="predicted"/>
<dbReference type="RefSeq" id="WP_032088619.1">
    <property type="nucleotide sequence ID" value="NZ_FMAU01000002.1"/>
</dbReference>
<organism evidence="1 2">
    <name type="scientific">[Bacillus] enclensis</name>
    <dbReference type="NCBI Taxonomy" id="1402860"/>
    <lineage>
        <taxon>Bacteria</taxon>
        <taxon>Bacillati</taxon>
        <taxon>Bacillota</taxon>
        <taxon>Bacilli</taxon>
        <taxon>Bacillales</taxon>
        <taxon>Bacillaceae</taxon>
        <taxon>Rossellomorea</taxon>
    </lineage>
</organism>
<keyword evidence="2" id="KW-1185">Reference proteome</keyword>
<gene>
    <name evidence="1" type="ORF">GA0061094_2374</name>
</gene>